<protein>
    <submittedName>
        <fullName evidence="1">Atp6v0e protein</fullName>
    </submittedName>
</protein>
<proteinExistence type="evidence at transcript level"/>
<dbReference type="AGR" id="MGI:1328318"/>
<gene>
    <name evidence="1 2" type="primary">Atp6v0e</name>
</gene>
<feature type="non-terminal residue" evidence="1">
    <location>
        <position position="1"/>
    </location>
</feature>
<reference evidence="1" key="1">
    <citation type="journal article" date="2004" name="Genome Res.">
        <title>The status, quality, and expansion of the NIH full-length cDNA project: the Mammalian Gene Collection (MGC).</title>
        <authorList>
            <consortium name="The MGC Project Team"/>
            <person name="Gerhard D.S."/>
            <person name="Wagner L."/>
            <person name="Feingold E.A."/>
            <person name="Shenmen C.M."/>
            <person name="Grouse L.H."/>
            <person name="Schuler G."/>
            <person name="Klein S.L."/>
            <person name="Old S."/>
            <person name="Rasooly R."/>
            <person name="Good P."/>
            <person name="Guyer M."/>
            <person name="Peck A.M."/>
            <person name="Derge J.G."/>
            <person name="Lipman D."/>
            <person name="Collins F.S."/>
            <person name="Jang W."/>
            <person name="Sherry S."/>
            <person name="Feolo M."/>
            <person name="Misquitta L."/>
            <person name="Lee E."/>
            <person name="Rotmistrovsky K."/>
            <person name="Greenhut S.F."/>
            <person name="Schaefer C.F."/>
            <person name="Buetow K."/>
            <person name="Bonner T.I."/>
            <person name="Haussler D."/>
            <person name="Kent J."/>
            <person name="Kiekhaus M."/>
            <person name="Furey T."/>
            <person name="Brent M."/>
            <person name="Prange C."/>
            <person name="Schreiber K."/>
            <person name="Shapiro N."/>
            <person name="Bhat N.K."/>
            <person name="Hopkins R.F."/>
            <person name="Hsie F."/>
            <person name="Driscoll T."/>
            <person name="Soares M.B."/>
            <person name="Casavant T.L."/>
            <person name="Scheetz T.E."/>
            <person name="Brown-stein M.J."/>
            <person name="Usdin T.B."/>
            <person name="Toshiyuki S."/>
            <person name="Carninci P."/>
            <person name="Piao Y."/>
            <person name="Dudekula D.B."/>
            <person name="Ko M.S."/>
            <person name="Kawakami K."/>
            <person name="Suzuki Y."/>
            <person name="Sugano S."/>
            <person name="Gruber C.E."/>
            <person name="Smith M.R."/>
            <person name="Simmons B."/>
            <person name="Moore T."/>
            <person name="Waterman R."/>
            <person name="Johnson S.L."/>
            <person name="Ruan Y."/>
            <person name="Wei C.L."/>
            <person name="Mathavan S."/>
            <person name="Gunaratne P.H."/>
            <person name="Wu J."/>
            <person name="Garcia A.M."/>
            <person name="Hulyk S.W."/>
            <person name="Fuh E."/>
            <person name="Yuan Y."/>
            <person name="Sneed A."/>
            <person name="Kowis C."/>
            <person name="Hodgson A."/>
            <person name="Muzny D.M."/>
            <person name="McPherson J."/>
            <person name="Gibbs R.A."/>
            <person name="Fahey J."/>
            <person name="Helton E."/>
            <person name="Ketteman M."/>
            <person name="Madan A."/>
            <person name="Rodrigues S."/>
            <person name="Sanchez A."/>
            <person name="Whiting M."/>
            <person name="Madari A."/>
            <person name="Young A.C."/>
            <person name="Wetherby K.D."/>
            <person name="Granite S.J."/>
            <person name="Kwong P.N."/>
            <person name="Brinkley C.P."/>
            <person name="Pearson R.L."/>
            <person name="Bouffard G.G."/>
            <person name="Blakesly R.W."/>
            <person name="Green E.D."/>
            <person name="Dickson M.C."/>
            <person name="Rodriguez A.C."/>
            <person name="Grimwood J."/>
            <person name="Schmutz J."/>
            <person name="Myers R.M."/>
            <person name="Butterfield Y.S."/>
            <person name="Griffith M."/>
            <person name="Griffith O.L."/>
            <person name="Krzywinski M.I."/>
            <person name="Liao N."/>
            <person name="Morin R."/>
            <person name="Morrin R."/>
            <person name="Palmquist D."/>
            <person name="Petrescu A.S."/>
            <person name="Skalska U."/>
            <person name="Smailus D.E."/>
            <person name="Stott J.M."/>
            <person name="Schnerch A."/>
            <person name="Schein J.E."/>
            <person name="Jones S.J."/>
            <person name="Holt R.A."/>
            <person name="Baross A."/>
            <person name="Marra M.A."/>
            <person name="Clifton S."/>
            <person name="Makowski K.A."/>
            <person name="Bosak S."/>
            <person name="Malek J."/>
        </authorList>
    </citation>
    <scope>NUCLEOTIDE SEQUENCE [LARGE SCALE MRNA]</scope>
    <source>
        <strain evidence="1">FVB/N</strain>
        <tissue evidence="1">Mammary tumor. C3</tissue>
    </source>
</reference>
<sequence>PRVRKSVSASLFIEDSHRAICSLQPTLSSA</sequence>
<dbReference type="AlphaFoldDB" id="Q8VDL1"/>
<organism evidence="1">
    <name type="scientific">Mus musculus</name>
    <name type="common">Mouse</name>
    <dbReference type="NCBI Taxonomy" id="10090"/>
    <lineage>
        <taxon>Eukaryota</taxon>
        <taxon>Metazoa</taxon>
        <taxon>Chordata</taxon>
        <taxon>Craniata</taxon>
        <taxon>Vertebrata</taxon>
        <taxon>Euteleostomi</taxon>
        <taxon>Mammalia</taxon>
        <taxon>Eutheria</taxon>
        <taxon>Euarchontoglires</taxon>
        <taxon>Glires</taxon>
        <taxon>Rodentia</taxon>
        <taxon>Myomorpha</taxon>
        <taxon>Muroidea</taxon>
        <taxon>Muridae</taxon>
        <taxon>Murinae</taxon>
        <taxon>Mus</taxon>
        <taxon>Mus</taxon>
    </lineage>
</organism>
<evidence type="ECO:0000313" key="2">
    <source>
        <dbReference type="MGI" id="MGI:1328318"/>
    </source>
</evidence>
<evidence type="ECO:0000313" key="1">
    <source>
        <dbReference type="EMBL" id="AAH21529.1"/>
    </source>
</evidence>
<dbReference type="EMBL" id="BC021529">
    <property type="protein sequence ID" value="AAH21529.1"/>
    <property type="molecule type" value="mRNA"/>
</dbReference>
<name>Q8VDL1_MOUSE</name>
<dbReference type="MGI" id="MGI:1328318">
    <property type="gene designation" value="Atp6v0e"/>
</dbReference>
<accession>Q8VDL1</accession>
<dbReference type="OrthoDB" id="1508846at2759"/>